<evidence type="ECO:0000256" key="1">
    <source>
        <dbReference type="SAM" id="MobiDB-lite"/>
    </source>
</evidence>
<name>A0A8J3IYI3_9ACTN</name>
<organism evidence="2 3">
    <name type="scientific">Actinocatenispora rupis</name>
    <dbReference type="NCBI Taxonomy" id="519421"/>
    <lineage>
        <taxon>Bacteria</taxon>
        <taxon>Bacillati</taxon>
        <taxon>Actinomycetota</taxon>
        <taxon>Actinomycetes</taxon>
        <taxon>Micromonosporales</taxon>
        <taxon>Micromonosporaceae</taxon>
        <taxon>Actinocatenispora</taxon>
    </lineage>
</organism>
<evidence type="ECO:0000313" key="2">
    <source>
        <dbReference type="EMBL" id="GID12386.1"/>
    </source>
</evidence>
<keyword evidence="3" id="KW-1185">Reference proteome</keyword>
<protein>
    <submittedName>
        <fullName evidence="2">Uncharacterized protein</fullName>
    </submittedName>
</protein>
<proteinExistence type="predicted"/>
<dbReference type="Proteomes" id="UP000612808">
    <property type="component" value="Unassembled WGS sequence"/>
</dbReference>
<accession>A0A8J3IYI3</accession>
<evidence type="ECO:0000313" key="3">
    <source>
        <dbReference type="Proteomes" id="UP000612808"/>
    </source>
</evidence>
<gene>
    <name evidence="2" type="ORF">Aru02nite_32750</name>
</gene>
<feature type="region of interest" description="Disordered" evidence="1">
    <location>
        <begin position="1"/>
        <end position="24"/>
    </location>
</feature>
<feature type="compositionally biased region" description="Polar residues" evidence="1">
    <location>
        <begin position="8"/>
        <end position="18"/>
    </location>
</feature>
<dbReference type="AlphaFoldDB" id="A0A8J3IYI3"/>
<dbReference type="RefSeq" id="WP_203658370.1">
    <property type="nucleotide sequence ID" value="NZ_BAAAZM010000013.1"/>
</dbReference>
<dbReference type="EMBL" id="BOMB01000019">
    <property type="protein sequence ID" value="GID12386.1"/>
    <property type="molecule type" value="Genomic_DNA"/>
</dbReference>
<reference evidence="2" key="1">
    <citation type="submission" date="2021-01" db="EMBL/GenBank/DDBJ databases">
        <title>Whole genome shotgun sequence of Actinocatenispora rupis NBRC 107355.</title>
        <authorList>
            <person name="Komaki H."/>
            <person name="Tamura T."/>
        </authorList>
    </citation>
    <scope>NUCLEOTIDE SEQUENCE</scope>
    <source>
        <strain evidence="2">NBRC 107355</strain>
    </source>
</reference>
<sequence>MTRRDSTPRQSDATTRTQGHPPLIEPRTLVIGLAAAGDAILYHHQGPLATTIGVGLAAAYLLHRIVGR</sequence>
<comment type="caution">
    <text evidence="2">The sequence shown here is derived from an EMBL/GenBank/DDBJ whole genome shotgun (WGS) entry which is preliminary data.</text>
</comment>